<feature type="transmembrane region" description="Helical" evidence="8">
    <location>
        <begin position="184"/>
        <end position="201"/>
    </location>
</feature>
<accession>A0A841L1K7</accession>
<evidence type="ECO:0000256" key="3">
    <source>
        <dbReference type="ARBA" id="ARBA00022679"/>
    </source>
</evidence>
<dbReference type="Pfam" id="PF00953">
    <property type="entry name" value="Glycos_transf_4"/>
    <property type="match status" value="1"/>
</dbReference>
<evidence type="ECO:0000256" key="5">
    <source>
        <dbReference type="ARBA" id="ARBA00022989"/>
    </source>
</evidence>
<feature type="binding site" evidence="7">
    <location>
        <position position="211"/>
    </location>
    <ligand>
        <name>Mg(2+)</name>
        <dbReference type="ChEBI" id="CHEBI:18420"/>
    </ligand>
</feature>
<sequence>MAVIGGGLALLVGLMAQPLGTALGLLDWPDLNGGRKRHARVTPLVGGLALTLAVVVAAFASRVMMPAGDVVAHDLGWLAFAVAMMFLIGASDDRFHLSPVLRLLAAMVVLVLVISSAPDFALAFLHFGGAERLLLLGSMGTVFTLLCLLGLLNAVNMADGKDGLVLGLGLIWSAVLAAHLPPPYWPLLAATLAALLVLLWFNMTQRLFLGDGGSYALSALLGLLAILTYNHGFENWRADDVAVLFAVPVFDTVRLLVVRMSRGRSPFEGDRDHLHHHLHATLGWPRGLAVYLAMVAVPNAAALAMPGTGWFWLAISLGVYATVLRGTGHASTEAPDPAE</sequence>
<dbReference type="PANTHER" id="PTHR22926">
    <property type="entry name" value="PHOSPHO-N-ACETYLMURAMOYL-PENTAPEPTIDE-TRANSFERASE"/>
    <property type="match status" value="1"/>
</dbReference>
<feature type="transmembrane region" description="Helical" evidence="8">
    <location>
        <begin position="162"/>
        <end position="178"/>
    </location>
</feature>
<keyword evidence="7" id="KW-0479">Metal-binding</keyword>
<dbReference type="AlphaFoldDB" id="A0A841L1K7"/>
<keyword evidence="2" id="KW-1003">Cell membrane</keyword>
<keyword evidence="4 8" id="KW-0812">Transmembrane</keyword>
<dbReference type="InterPro" id="IPR000715">
    <property type="entry name" value="Glycosyl_transferase_4"/>
</dbReference>
<evidence type="ECO:0000256" key="8">
    <source>
        <dbReference type="SAM" id="Phobius"/>
    </source>
</evidence>
<evidence type="ECO:0000256" key="4">
    <source>
        <dbReference type="ARBA" id="ARBA00022692"/>
    </source>
</evidence>
<feature type="transmembrane region" description="Helical" evidence="8">
    <location>
        <begin position="6"/>
        <end position="29"/>
    </location>
</feature>
<dbReference type="GO" id="GO:0009103">
    <property type="term" value="P:lipopolysaccharide biosynthetic process"/>
    <property type="evidence" value="ECO:0007669"/>
    <property type="project" value="TreeGrafter"/>
</dbReference>
<keyword evidence="3 9" id="KW-0808">Transferase</keyword>
<keyword evidence="7" id="KW-0460">Magnesium</keyword>
<evidence type="ECO:0000256" key="7">
    <source>
        <dbReference type="PIRSR" id="PIRSR600715-1"/>
    </source>
</evidence>
<feature type="transmembrane region" description="Helical" evidence="8">
    <location>
        <begin position="208"/>
        <end position="229"/>
    </location>
</feature>
<dbReference type="GO" id="GO:0071555">
    <property type="term" value="P:cell wall organization"/>
    <property type="evidence" value="ECO:0007669"/>
    <property type="project" value="TreeGrafter"/>
</dbReference>
<evidence type="ECO:0000256" key="1">
    <source>
        <dbReference type="ARBA" id="ARBA00004651"/>
    </source>
</evidence>
<feature type="transmembrane region" description="Helical" evidence="8">
    <location>
        <begin position="303"/>
        <end position="323"/>
    </location>
</feature>
<organism evidence="9 10">
    <name type="scientific">Polymorphobacter multimanifer</name>
    <dbReference type="NCBI Taxonomy" id="1070431"/>
    <lineage>
        <taxon>Bacteria</taxon>
        <taxon>Pseudomonadati</taxon>
        <taxon>Pseudomonadota</taxon>
        <taxon>Alphaproteobacteria</taxon>
        <taxon>Sphingomonadales</taxon>
        <taxon>Sphingosinicellaceae</taxon>
        <taxon>Polymorphobacter</taxon>
    </lineage>
</organism>
<dbReference type="GO" id="GO:0046872">
    <property type="term" value="F:metal ion binding"/>
    <property type="evidence" value="ECO:0007669"/>
    <property type="project" value="UniProtKB-KW"/>
</dbReference>
<feature type="binding site" evidence="7">
    <location>
        <position position="156"/>
    </location>
    <ligand>
        <name>Mg(2+)</name>
        <dbReference type="ChEBI" id="CHEBI:18420"/>
    </ligand>
</feature>
<name>A0A841L1K7_9SPHN</name>
<protein>
    <submittedName>
        <fullName evidence="9">UDP-GlcNAc:undecaprenyl-phosphate GlcNAc-1-phosphate transferase</fullName>
        <ecNumber evidence="9">2.7.8.33</ecNumber>
    </submittedName>
</protein>
<keyword evidence="10" id="KW-1185">Reference proteome</keyword>
<dbReference type="GO" id="GO:0044038">
    <property type="term" value="P:cell wall macromolecule biosynthetic process"/>
    <property type="evidence" value="ECO:0007669"/>
    <property type="project" value="TreeGrafter"/>
</dbReference>
<evidence type="ECO:0000256" key="6">
    <source>
        <dbReference type="ARBA" id="ARBA00023136"/>
    </source>
</evidence>
<gene>
    <name evidence="9" type="ORF">FHS79_000867</name>
</gene>
<comment type="cofactor">
    <cofactor evidence="7">
        <name>Mg(2+)</name>
        <dbReference type="ChEBI" id="CHEBI:18420"/>
    </cofactor>
</comment>
<dbReference type="CDD" id="cd06853">
    <property type="entry name" value="GT_WecA_like"/>
    <property type="match status" value="1"/>
</dbReference>
<dbReference type="PANTHER" id="PTHR22926:SF3">
    <property type="entry name" value="UNDECAPRENYL-PHOSPHATE ALPHA-N-ACETYLGLUCOSAMINYL 1-PHOSPHATE TRANSFERASE"/>
    <property type="match status" value="1"/>
</dbReference>
<dbReference type="RefSeq" id="WP_184195925.1">
    <property type="nucleotide sequence ID" value="NZ_JACIIV010000005.1"/>
</dbReference>
<dbReference type="EMBL" id="JACIIV010000005">
    <property type="protein sequence ID" value="MBB6226709.1"/>
    <property type="molecule type" value="Genomic_DNA"/>
</dbReference>
<proteinExistence type="predicted"/>
<keyword evidence="5 8" id="KW-1133">Transmembrane helix</keyword>
<dbReference type="GO" id="GO:0036380">
    <property type="term" value="F:UDP-N-acetylglucosamine-undecaprenyl-phosphate N-acetylglucosaminephosphotransferase activity"/>
    <property type="evidence" value="ECO:0007669"/>
    <property type="project" value="UniProtKB-EC"/>
</dbReference>
<reference evidence="9 10" key="1">
    <citation type="submission" date="2020-08" db="EMBL/GenBank/DDBJ databases">
        <title>Genomic Encyclopedia of Type Strains, Phase IV (KMG-IV): sequencing the most valuable type-strain genomes for metagenomic binning, comparative biology and taxonomic classification.</title>
        <authorList>
            <person name="Goeker M."/>
        </authorList>
    </citation>
    <scope>NUCLEOTIDE SEQUENCE [LARGE SCALE GENOMIC DNA]</scope>
    <source>
        <strain evidence="9 10">DSM 102189</strain>
    </source>
</reference>
<dbReference type="EC" id="2.7.8.33" evidence="9"/>
<dbReference type="GO" id="GO:0005886">
    <property type="term" value="C:plasma membrane"/>
    <property type="evidence" value="ECO:0007669"/>
    <property type="project" value="UniProtKB-SubCell"/>
</dbReference>
<feature type="transmembrane region" description="Helical" evidence="8">
    <location>
        <begin position="103"/>
        <end position="127"/>
    </location>
</feature>
<dbReference type="Proteomes" id="UP000538147">
    <property type="component" value="Unassembled WGS sequence"/>
</dbReference>
<evidence type="ECO:0000256" key="2">
    <source>
        <dbReference type="ARBA" id="ARBA00022475"/>
    </source>
</evidence>
<evidence type="ECO:0000313" key="9">
    <source>
        <dbReference type="EMBL" id="MBB6226709.1"/>
    </source>
</evidence>
<comment type="subcellular location">
    <subcellularLocation>
        <location evidence="1">Cell membrane</location>
        <topology evidence="1">Multi-pass membrane protein</topology>
    </subcellularLocation>
</comment>
<evidence type="ECO:0000313" key="10">
    <source>
        <dbReference type="Proteomes" id="UP000538147"/>
    </source>
</evidence>
<feature type="transmembrane region" description="Helical" evidence="8">
    <location>
        <begin position="41"/>
        <end position="63"/>
    </location>
</feature>
<keyword evidence="6 8" id="KW-0472">Membrane</keyword>
<feature type="transmembrane region" description="Helical" evidence="8">
    <location>
        <begin position="75"/>
        <end position="91"/>
    </location>
</feature>
<comment type="caution">
    <text evidence="9">The sequence shown here is derived from an EMBL/GenBank/DDBJ whole genome shotgun (WGS) entry which is preliminary data.</text>
</comment>
<feature type="transmembrane region" description="Helical" evidence="8">
    <location>
        <begin position="133"/>
        <end position="155"/>
    </location>
</feature>